<dbReference type="Proteomes" id="UP000725002">
    <property type="component" value="Unassembled WGS sequence"/>
</dbReference>
<dbReference type="AlphaFoldDB" id="A0A940DVZ1"/>
<sequence>MGYKIISAKKFQTKLKATVHKSGKLGFADAAAKELGFASNAEPYVKFAVDEDNPSILYLINVKEGDEDSFRVNKAGNYYYVNTRLMFDSLQIDYINETVIYDMIKVEGIENDVYRMNKRTTKRAEKEDKDM</sequence>
<organism evidence="1 2">
    <name type="scientific">Candidatus Cryptobacteroides avicola</name>
    <dbReference type="NCBI Taxonomy" id="2840757"/>
    <lineage>
        <taxon>Bacteria</taxon>
        <taxon>Pseudomonadati</taxon>
        <taxon>Bacteroidota</taxon>
        <taxon>Bacteroidia</taxon>
        <taxon>Bacteroidales</taxon>
        <taxon>Candidatus Cryptobacteroides</taxon>
    </lineage>
</organism>
<reference evidence="1" key="1">
    <citation type="submission" date="2020-10" db="EMBL/GenBank/DDBJ databases">
        <authorList>
            <person name="Gilroy R."/>
        </authorList>
    </citation>
    <scope>NUCLEOTIDE SEQUENCE</scope>
    <source>
        <strain evidence="1">G3-8215</strain>
    </source>
</reference>
<gene>
    <name evidence="1" type="ORF">IAB75_11420</name>
</gene>
<comment type="caution">
    <text evidence="1">The sequence shown here is derived from an EMBL/GenBank/DDBJ whole genome shotgun (WGS) entry which is preliminary data.</text>
</comment>
<reference evidence="1" key="2">
    <citation type="journal article" date="2021" name="PeerJ">
        <title>Extensive microbial diversity within the chicken gut microbiome revealed by metagenomics and culture.</title>
        <authorList>
            <person name="Gilroy R."/>
            <person name="Ravi A."/>
            <person name="Getino M."/>
            <person name="Pursley I."/>
            <person name="Horton D.L."/>
            <person name="Alikhan N.F."/>
            <person name="Baker D."/>
            <person name="Gharbi K."/>
            <person name="Hall N."/>
            <person name="Watson M."/>
            <person name="Adriaenssens E.M."/>
            <person name="Foster-Nyarko E."/>
            <person name="Jarju S."/>
            <person name="Secka A."/>
            <person name="Antonio M."/>
            <person name="Oren A."/>
            <person name="Chaudhuri R.R."/>
            <person name="La Ragione R."/>
            <person name="Hildebrand F."/>
            <person name="Pallen M.J."/>
        </authorList>
    </citation>
    <scope>NUCLEOTIDE SEQUENCE</scope>
    <source>
        <strain evidence="1">G3-8215</strain>
    </source>
</reference>
<name>A0A940DVZ1_9BACT</name>
<proteinExistence type="predicted"/>
<evidence type="ECO:0000313" key="2">
    <source>
        <dbReference type="Proteomes" id="UP000725002"/>
    </source>
</evidence>
<accession>A0A940DVZ1</accession>
<protein>
    <submittedName>
        <fullName evidence="1">Uncharacterized protein</fullName>
    </submittedName>
</protein>
<dbReference type="EMBL" id="JADILV010000082">
    <property type="protein sequence ID" value="MBO8484699.1"/>
    <property type="molecule type" value="Genomic_DNA"/>
</dbReference>
<evidence type="ECO:0000313" key="1">
    <source>
        <dbReference type="EMBL" id="MBO8484699.1"/>
    </source>
</evidence>